<keyword evidence="10" id="KW-0325">Glycoprotein</keyword>
<dbReference type="Pfam" id="PF01762">
    <property type="entry name" value="Galactosyl_T"/>
    <property type="match status" value="1"/>
</dbReference>
<comment type="similarity">
    <text evidence="2 11">Belongs to the glycosyltransferase 31 family.</text>
</comment>
<comment type="subcellular location">
    <subcellularLocation>
        <location evidence="1 11">Golgi apparatus membrane</location>
        <topology evidence="1 11">Single-pass type II membrane protein</topology>
    </subcellularLocation>
</comment>
<reference evidence="12 13" key="1">
    <citation type="journal article" date="2023" name="Arcadia Sci">
        <title>De novo assembly of a long-read Amblyomma americanum tick genome.</title>
        <authorList>
            <person name="Chou S."/>
            <person name="Poskanzer K.E."/>
            <person name="Rollins M."/>
            <person name="Thuy-Boun P.S."/>
        </authorList>
    </citation>
    <scope>NUCLEOTIDE SEQUENCE [LARGE SCALE GENOMIC DNA]</scope>
    <source>
        <strain evidence="12">F_SG_1</strain>
        <tissue evidence="12">Salivary glands</tissue>
    </source>
</reference>
<proteinExistence type="inferred from homology"/>
<name>A0AAQ4F6L4_AMBAM</name>
<dbReference type="GO" id="GO:0000139">
    <property type="term" value="C:Golgi membrane"/>
    <property type="evidence" value="ECO:0007669"/>
    <property type="project" value="UniProtKB-SubCell"/>
</dbReference>
<keyword evidence="3 11" id="KW-0328">Glycosyltransferase</keyword>
<evidence type="ECO:0000256" key="6">
    <source>
        <dbReference type="ARBA" id="ARBA00022968"/>
    </source>
</evidence>
<keyword evidence="7" id="KW-1133">Transmembrane helix</keyword>
<dbReference type="GO" id="GO:0016758">
    <property type="term" value="F:hexosyltransferase activity"/>
    <property type="evidence" value="ECO:0007669"/>
    <property type="project" value="InterPro"/>
</dbReference>
<dbReference type="FunFam" id="3.90.550.50:FF:000001">
    <property type="entry name" value="Hexosyltransferase"/>
    <property type="match status" value="1"/>
</dbReference>
<dbReference type="PANTHER" id="PTHR11214">
    <property type="entry name" value="BETA-1,3-N-ACETYLGLUCOSAMINYLTRANSFERASE"/>
    <property type="match status" value="1"/>
</dbReference>
<dbReference type="PANTHER" id="PTHR11214:SF334">
    <property type="entry name" value="HEXOSYLTRANSFERASE"/>
    <property type="match status" value="1"/>
</dbReference>
<dbReference type="GO" id="GO:0006493">
    <property type="term" value="P:protein O-linked glycosylation"/>
    <property type="evidence" value="ECO:0007669"/>
    <property type="project" value="TreeGrafter"/>
</dbReference>
<accession>A0AAQ4F6L4</accession>
<dbReference type="EMBL" id="JARKHS020006350">
    <property type="protein sequence ID" value="KAK8782736.1"/>
    <property type="molecule type" value="Genomic_DNA"/>
</dbReference>
<protein>
    <recommendedName>
        <fullName evidence="11">Hexosyltransferase</fullName>
        <ecNumber evidence="11">2.4.1.-</ecNumber>
    </recommendedName>
</protein>
<evidence type="ECO:0000256" key="4">
    <source>
        <dbReference type="ARBA" id="ARBA00022679"/>
    </source>
</evidence>
<dbReference type="AlphaFoldDB" id="A0AAQ4F6L4"/>
<sequence length="304" mass="35198">MKVGEENMPSERLFYKPNKYLINPENMCPNTTPVDYLFAVYSAAGYEKTRRVIRSTWGKEIKRSSGNKLIFLFGKPNTSDLQNTLARESLRYGDIVQEDFVDSYRNLTVKTVMMLRWVTLHCPQARFVVKMDDDSFLNVANFYRAMHERPEDAIYGQVIHRYAPERRSDNKWYISYDDEPRDVFPDFIAGPMYVIGGRVVHRLYTATGLVKPFPNEDVYLTGKCAERAGVSITHLPGVHFLKLPTPCDYKKAIYVHQVTAEEISSLWYTLNRLEYKCHNLLFSLHICYCGSVDPSTEAREVSLI</sequence>
<evidence type="ECO:0000256" key="10">
    <source>
        <dbReference type="ARBA" id="ARBA00023180"/>
    </source>
</evidence>
<dbReference type="Gene3D" id="3.90.550.50">
    <property type="match status" value="1"/>
</dbReference>
<keyword evidence="4" id="KW-0808">Transferase</keyword>
<keyword evidence="13" id="KW-1185">Reference proteome</keyword>
<keyword evidence="9" id="KW-0472">Membrane</keyword>
<evidence type="ECO:0000256" key="8">
    <source>
        <dbReference type="ARBA" id="ARBA00023034"/>
    </source>
</evidence>
<evidence type="ECO:0000256" key="7">
    <source>
        <dbReference type="ARBA" id="ARBA00022989"/>
    </source>
</evidence>
<evidence type="ECO:0000256" key="2">
    <source>
        <dbReference type="ARBA" id="ARBA00008661"/>
    </source>
</evidence>
<keyword evidence="6" id="KW-0735">Signal-anchor</keyword>
<evidence type="ECO:0000256" key="5">
    <source>
        <dbReference type="ARBA" id="ARBA00022692"/>
    </source>
</evidence>
<comment type="caution">
    <text evidence="12">The sequence shown here is derived from an EMBL/GenBank/DDBJ whole genome shotgun (WGS) entry which is preliminary data.</text>
</comment>
<dbReference type="InterPro" id="IPR002659">
    <property type="entry name" value="Glyco_trans_31"/>
</dbReference>
<keyword evidence="8 11" id="KW-0333">Golgi apparatus</keyword>
<keyword evidence="5" id="KW-0812">Transmembrane</keyword>
<dbReference type="EC" id="2.4.1.-" evidence="11"/>
<evidence type="ECO:0000313" key="13">
    <source>
        <dbReference type="Proteomes" id="UP001321473"/>
    </source>
</evidence>
<gene>
    <name evidence="12" type="ORF">V5799_015923</name>
</gene>
<dbReference type="Proteomes" id="UP001321473">
    <property type="component" value="Unassembled WGS sequence"/>
</dbReference>
<evidence type="ECO:0000256" key="9">
    <source>
        <dbReference type="ARBA" id="ARBA00023136"/>
    </source>
</evidence>
<evidence type="ECO:0000256" key="1">
    <source>
        <dbReference type="ARBA" id="ARBA00004323"/>
    </source>
</evidence>
<evidence type="ECO:0000256" key="11">
    <source>
        <dbReference type="RuleBase" id="RU363063"/>
    </source>
</evidence>
<evidence type="ECO:0000256" key="3">
    <source>
        <dbReference type="ARBA" id="ARBA00022676"/>
    </source>
</evidence>
<evidence type="ECO:0000313" key="12">
    <source>
        <dbReference type="EMBL" id="KAK8782736.1"/>
    </source>
</evidence>
<organism evidence="12 13">
    <name type="scientific">Amblyomma americanum</name>
    <name type="common">Lone star tick</name>
    <dbReference type="NCBI Taxonomy" id="6943"/>
    <lineage>
        <taxon>Eukaryota</taxon>
        <taxon>Metazoa</taxon>
        <taxon>Ecdysozoa</taxon>
        <taxon>Arthropoda</taxon>
        <taxon>Chelicerata</taxon>
        <taxon>Arachnida</taxon>
        <taxon>Acari</taxon>
        <taxon>Parasitiformes</taxon>
        <taxon>Ixodida</taxon>
        <taxon>Ixodoidea</taxon>
        <taxon>Ixodidae</taxon>
        <taxon>Amblyomminae</taxon>
        <taxon>Amblyomma</taxon>
    </lineage>
</organism>